<dbReference type="Pfam" id="PF00440">
    <property type="entry name" value="TetR_N"/>
    <property type="match status" value="1"/>
</dbReference>
<sequence length="218" mass="23039">MAAPTGPAEPTPAAPVDRRAALKAKSRKAILDAAADLMRERRGTGFSVDELAAAADVSRRTVFNHFATLADVATEVAGQMLVEVVDRMSEQAASAEREPETVLADLVATASGDHLVPVVVELFEILGGGTAQPGDREALLMQRAFNLFTERMTAAMTRRHPGTDPLAVGLLVAAFCGGLIGFVHRWIEETGAADTPASRRAWDGLVARVTGVLREPGT</sequence>
<keyword evidence="3" id="KW-0804">Transcription</keyword>
<dbReference type="RefSeq" id="WP_382356912.1">
    <property type="nucleotide sequence ID" value="NZ_JBHMBP010000006.1"/>
</dbReference>
<dbReference type="InterPro" id="IPR009057">
    <property type="entry name" value="Homeodomain-like_sf"/>
</dbReference>
<dbReference type="PANTHER" id="PTHR30055">
    <property type="entry name" value="HTH-TYPE TRANSCRIPTIONAL REGULATOR RUTR"/>
    <property type="match status" value="1"/>
</dbReference>
<keyword evidence="7" id="KW-1185">Reference proteome</keyword>
<dbReference type="PANTHER" id="PTHR30055:SF234">
    <property type="entry name" value="HTH-TYPE TRANSCRIPTIONAL REGULATOR BETI"/>
    <property type="match status" value="1"/>
</dbReference>
<reference evidence="7" key="1">
    <citation type="journal article" date="2019" name="Int. J. Syst. Evol. Microbiol.">
        <title>The Global Catalogue of Microorganisms (GCM) 10K type strain sequencing project: providing services to taxonomists for standard genome sequencing and annotation.</title>
        <authorList>
            <consortium name="The Broad Institute Genomics Platform"/>
            <consortium name="The Broad Institute Genome Sequencing Center for Infectious Disease"/>
            <person name="Wu L."/>
            <person name="Ma J."/>
        </authorList>
    </citation>
    <scope>NUCLEOTIDE SEQUENCE [LARGE SCALE GENOMIC DNA]</scope>
    <source>
        <strain evidence="7">KACC 12634</strain>
    </source>
</reference>
<dbReference type="InterPro" id="IPR050109">
    <property type="entry name" value="HTH-type_TetR-like_transc_reg"/>
</dbReference>
<proteinExistence type="predicted"/>
<accession>A0ABW2DDP6</accession>
<keyword evidence="2 4" id="KW-0238">DNA-binding</keyword>
<evidence type="ECO:0000313" key="7">
    <source>
        <dbReference type="Proteomes" id="UP001596470"/>
    </source>
</evidence>
<evidence type="ECO:0000256" key="1">
    <source>
        <dbReference type="ARBA" id="ARBA00023015"/>
    </source>
</evidence>
<dbReference type="EMBL" id="JBHSYS010000006">
    <property type="protein sequence ID" value="MFC6960457.1"/>
    <property type="molecule type" value="Genomic_DNA"/>
</dbReference>
<evidence type="ECO:0000256" key="4">
    <source>
        <dbReference type="PROSITE-ProRule" id="PRU00335"/>
    </source>
</evidence>
<dbReference type="SUPFAM" id="SSF46689">
    <property type="entry name" value="Homeodomain-like"/>
    <property type="match status" value="1"/>
</dbReference>
<dbReference type="InterPro" id="IPR001647">
    <property type="entry name" value="HTH_TetR"/>
</dbReference>
<organism evidence="6 7">
    <name type="scientific">Glycomyces mayteni</name>
    <dbReference type="NCBI Taxonomy" id="543887"/>
    <lineage>
        <taxon>Bacteria</taxon>
        <taxon>Bacillati</taxon>
        <taxon>Actinomycetota</taxon>
        <taxon>Actinomycetes</taxon>
        <taxon>Glycomycetales</taxon>
        <taxon>Glycomycetaceae</taxon>
        <taxon>Glycomyces</taxon>
    </lineage>
</organism>
<dbReference type="Gene3D" id="1.10.357.10">
    <property type="entry name" value="Tetracycline Repressor, domain 2"/>
    <property type="match status" value="1"/>
</dbReference>
<evidence type="ECO:0000313" key="6">
    <source>
        <dbReference type="EMBL" id="MFC6960457.1"/>
    </source>
</evidence>
<feature type="domain" description="HTH tetR-type" evidence="5">
    <location>
        <begin position="24"/>
        <end position="84"/>
    </location>
</feature>
<dbReference type="PROSITE" id="PS50977">
    <property type="entry name" value="HTH_TETR_2"/>
    <property type="match status" value="1"/>
</dbReference>
<comment type="caution">
    <text evidence="6">The sequence shown here is derived from an EMBL/GenBank/DDBJ whole genome shotgun (WGS) entry which is preliminary data.</text>
</comment>
<name>A0ABW2DDP6_9ACTN</name>
<dbReference type="Proteomes" id="UP001596470">
    <property type="component" value="Unassembled WGS sequence"/>
</dbReference>
<feature type="DNA-binding region" description="H-T-H motif" evidence="4">
    <location>
        <begin position="47"/>
        <end position="66"/>
    </location>
</feature>
<evidence type="ECO:0000256" key="2">
    <source>
        <dbReference type="ARBA" id="ARBA00023125"/>
    </source>
</evidence>
<evidence type="ECO:0000259" key="5">
    <source>
        <dbReference type="PROSITE" id="PS50977"/>
    </source>
</evidence>
<evidence type="ECO:0000256" key="3">
    <source>
        <dbReference type="ARBA" id="ARBA00023163"/>
    </source>
</evidence>
<keyword evidence="1" id="KW-0805">Transcription regulation</keyword>
<gene>
    <name evidence="6" type="ORF">ACFQS3_24990</name>
</gene>
<protein>
    <submittedName>
        <fullName evidence="6">TetR/AcrR family transcriptional regulator</fullName>
    </submittedName>
</protein>